<accession>A0AA39UTG0</accession>
<dbReference type="AlphaFoldDB" id="A0AA39UTG0"/>
<keyword evidence="2" id="KW-1185">Reference proteome</keyword>
<organism evidence="1 2">
    <name type="scientific">Armillaria luteobubalina</name>
    <dbReference type="NCBI Taxonomy" id="153913"/>
    <lineage>
        <taxon>Eukaryota</taxon>
        <taxon>Fungi</taxon>
        <taxon>Dikarya</taxon>
        <taxon>Basidiomycota</taxon>
        <taxon>Agaricomycotina</taxon>
        <taxon>Agaricomycetes</taxon>
        <taxon>Agaricomycetidae</taxon>
        <taxon>Agaricales</taxon>
        <taxon>Marasmiineae</taxon>
        <taxon>Physalacriaceae</taxon>
        <taxon>Armillaria</taxon>
    </lineage>
</organism>
<gene>
    <name evidence="1" type="ORF">EDD18DRAFT_171608</name>
</gene>
<protein>
    <recommendedName>
        <fullName evidence="3">NB-ARC domain-containing protein</fullName>
    </recommendedName>
</protein>
<dbReference type="SUPFAM" id="SSF48452">
    <property type="entry name" value="TPR-like"/>
    <property type="match status" value="1"/>
</dbReference>
<name>A0AA39UTG0_9AGAR</name>
<comment type="caution">
    <text evidence="1">The sequence shown here is derived from an EMBL/GenBank/DDBJ whole genome shotgun (WGS) entry which is preliminary data.</text>
</comment>
<dbReference type="Gene3D" id="1.25.40.10">
    <property type="entry name" value="Tetratricopeptide repeat domain"/>
    <property type="match status" value="1"/>
</dbReference>
<dbReference type="Pfam" id="PF13424">
    <property type="entry name" value="TPR_12"/>
    <property type="match status" value="1"/>
</dbReference>
<dbReference type="Proteomes" id="UP001175228">
    <property type="component" value="Unassembled WGS sequence"/>
</dbReference>
<evidence type="ECO:0000313" key="1">
    <source>
        <dbReference type="EMBL" id="KAK0496664.1"/>
    </source>
</evidence>
<dbReference type="InterPro" id="IPR019734">
    <property type="entry name" value="TPR_rpt"/>
</dbReference>
<evidence type="ECO:0000313" key="2">
    <source>
        <dbReference type="Proteomes" id="UP001175228"/>
    </source>
</evidence>
<dbReference type="InterPro" id="IPR027417">
    <property type="entry name" value="P-loop_NTPase"/>
</dbReference>
<proteinExistence type="predicted"/>
<dbReference type="SMART" id="SM00028">
    <property type="entry name" value="TPR"/>
    <property type="match status" value="2"/>
</dbReference>
<dbReference type="InterPro" id="IPR011990">
    <property type="entry name" value="TPR-like_helical_dom_sf"/>
</dbReference>
<evidence type="ECO:0008006" key="3">
    <source>
        <dbReference type="Google" id="ProtNLM"/>
    </source>
</evidence>
<dbReference type="EMBL" id="JAUEPU010000014">
    <property type="protein sequence ID" value="KAK0496664.1"/>
    <property type="molecule type" value="Genomic_DNA"/>
</dbReference>
<dbReference type="Gene3D" id="3.40.50.300">
    <property type="entry name" value="P-loop containing nucleotide triphosphate hydrolases"/>
    <property type="match status" value="1"/>
</dbReference>
<sequence>MSLILRQTYDPSEHNGFLNYLRYLPRVLDPFSSAGNATTTLTPRPTIFGRDDCIMEFVRRIVDGTTKAAAVLGSPFIGKTSIAREIFFHQFILDRFYNRCYWVSCTNITSLEEFLDRFIQCLGRQSLLGRFLLRRPFTVLNMKHQTVVDMLAQANVPQLVVLDGFDGIWNNTELRDRVNQILSDVHAIPDLTLLFTLRGTAVPSVVDWTYQLGPLPTQGARLLFLSINQNDFGADLNDLLQKVDFNPTLVGVLARMGDELNMRPVDMLQEWDDHGIGLLEKFPDEMREFQSSVESSLKGIMETNTAGWELLKILSMFPQGLSQAELHEIAPDIDHTIATDLPMLDPNPHLLRLHAPIRSYIFQFHPLDDSISTVYSYVFDQCKKRVSRPGDGEFIKNTAYLTSFGSNIEFILTDALDRGCIDAIEAFLDYSALLSSNHPNQRIMKQATALARQSERKELLARCLLCLAEMERAITGTARGAYTEPVAKFMELNDIRSAAYCEYYWALSTYRSGDDGSERLVKALEMFRTVGDEQGQAQCFLSLFQVSKGHSYDYHYLHTAKALFTKLDDQFRVAQCLKAETGYLLREGKIREALTLLWDAADKFTQFEDGSSTAECLRQLGILLHALGDKESCYELLDRAMKKYQSLGRKLDAAFCMKDLATRYWTAGRFSEAISLQETAVPIFWSVDFVYGGAETRLELGMSQIAAGRIDDALLSLEIAKRENQRNEIQPAVQISTAFLRLCQEARSDAARLELQRIAREELSTMTSWVYASPLLPYLDVEAVSHLRKFSQKELRT</sequence>
<reference evidence="1" key="1">
    <citation type="submission" date="2023-06" db="EMBL/GenBank/DDBJ databases">
        <authorList>
            <consortium name="Lawrence Berkeley National Laboratory"/>
            <person name="Ahrendt S."/>
            <person name="Sahu N."/>
            <person name="Indic B."/>
            <person name="Wong-Bajracharya J."/>
            <person name="Merenyi Z."/>
            <person name="Ke H.-M."/>
            <person name="Monk M."/>
            <person name="Kocsube S."/>
            <person name="Drula E."/>
            <person name="Lipzen A."/>
            <person name="Balint B."/>
            <person name="Henrissat B."/>
            <person name="Andreopoulos B."/>
            <person name="Martin F.M."/>
            <person name="Harder C.B."/>
            <person name="Rigling D."/>
            <person name="Ford K.L."/>
            <person name="Foster G.D."/>
            <person name="Pangilinan J."/>
            <person name="Papanicolaou A."/>
            <person name="Barry K."/>
            <person name="LaButti K."/>
            <person name="Viragh M."/>
            <person name="Koriabine M."/>
            <person name="Yan M."/>
            <person name="Riley R."/>
            <person name="Champramary S."/>
            <person name="Plett K.L."/>
            <person name="Tsai I.J."/>
            <person name="Slot J."/>
            <person name="Sipos G."/>
            <person name="Plett J."/>
            <person name="Nagy L.G."/>
            <person name="Grigoriev I.V."/>
        </authorList>
    </citation>
    <scope>NUCLEOTIDE SEQUENCE</scope>
    <source>
        <strain evidence="1">HWK02</strain>
    </source>
</reference>
<dbReference type="SUPFAM" id="SSF52540">
    <property type="entry name" value="P-loop containing nucleoside triphosphate hydrolases"/>
    <property type="match status" value="1"/>
</dbReference>